<keyword evidence="1" id="KW-0175">Coiled coil</keyword>
<protein>
    <recommendedName>
        <fullName evidence="4">DUF4890 domain-containing protein</fullName>
    </recommendedName>
</protein>
<evidence type="ECO:0000256" key="1">
    <source>
        <dbReference type="SAM" id="Coils"/>
    </source>
</evidence>
<dbReference type="Proteomes" id="UP001357452">
    <property type="component" value="Unassembled WGS sequence"/>
</dbReference>
<comment type="caution">
    <text evidence="2">The sequence shown here is derived from an EMBL/GenBank/DDBJ whole genome shotgun (WGS) entry which is preliminary data.</text>
</comment>
<reference evidence="2 3" key="1">
    <citation type="submission" date="2024-01" db="EMBL/GenBank/DDBJ databases">
        <title>Niabella digestum sp. nov., isolated from waste digestion system.</title>
        <authorList>
            <person name="Zhang L."/>
        </authorList>
    </citation>
    <scope>NUCLEOTIDE SEQUENCE [LARGE SCALE GENOMIC DNA]</scope>
    <source>
        <strain evidence="2 3">A18</strain>
    </source>
</reference>
<evidence type="ECO:0000313" key="3">
    <source>
        <dbReference type="Proteomes" id="UP001357452"/>
    </source>
</evidence>
<gene>
    <name evidence="2" type="ORF">V2H41_12320</name>
</gene>
<evidence type="ECO:0008006" key="4">
    <source>
        <dbReference type="Google" id="ProtNLM"/>
    </source>
</evidence>
<dbReference type="EMBL" id="JAZGLY010000008">
    <property type="protein sequence ID" value="MEE6188058.1"/>
    <property type="molecule type" value="Genomic_DNA"/>
</dbReference>
<proteinExistence type="predicted"/>
<accession>A0ABU7RJA2</accession>
<name>A0ABU7RJA2_9BACT</name>
<sequence length="124" mass="14398">MKKTFIAILITQTLLGNVSAQTNRADSFKADKEEMQAMMIAYKEKLNLSSEQERKMEAINKQYIADLNAIKSSNATKLNKLKKLRAANERKDQQMKKILNSQQYAIYKAEQEKIKQKIKENRNN</sequence>
<dbReference type="RefSeq" id="WP_330975461.1">
    <property type="nucleotide sequence ID" value="NZ_JAZGLY010000008.1"/>
</dbReference>
<feature type="coiled-coil region" evidence="1">
    <location>
        <begin position="81"/>
        <end position="124"/>
    </location>
</feature>
<organism evidence="2 3">
    <name type="scientific">Niabella digestorum</name>
    <dbReference type="NCBI Taxonomy" id="3117701"/>
    <lineage>
        <taxon>Bacteria</taxon>
        <taxon>Pseudomonadati</taxon>
        <taxon>Bacteroidota</taxon>
        <taxon>Chitinophagia</taxon>
        <taxon>Chitinophagales</taxon>
        <taxon>Chitinophagaceae</taxon>
        <taxon>Niabella</taxon>
    </lineage>
</organism>
<evidence type="ECO:0000313" key="2">
    <source>
        <dbReference type="EMBL" id="MEE6188058.1"/>
    </source>
</evidence>
<keyword evidence="3" id="KW-1185">Reference proteome</keyword>